<sequence length="139" mass="15786">MVIVMIRESDAEHTMRALKRKFKQGNLRKNKVNFEDGRRKHTKYRATRQGIVIKIEALYAMENGEPRHIAKVKLCNGDALPAYIPSGVKGVTEGASVWVRASRSIKVPDIHHRVKPASTINHGRMYKAAWTEKIPGWDA</sequence>
<reference evidence="2" key="1">
    <citation type="journal article" date="2019" name="Int. J. Syst. Evol. Microbiol.">
        <title>The Global Catalogue of Microorganisms (GCM) 10K type strain sequencing project: providing services to taxonomists for standard genome sequencing and annotation.</title>
        <authorList>
            <consortium name="The Broad Institute Genomics Platform"/>
            <consortium name="The Broad Institute Genome Sequencing Center for Infectious Disease"/>
            <person name="Wu L."/>
            <person name="Ma J."/>
        </authorList>
    </citation>
    <scope>NUCLEOTIDE SEQUENCE [LARGE SCALE GENOMIC DNA]</scope>
    <source>
        <strain evidence="2">JCM 4565</strain>
    </source>
</reference>
<gene>
    <name evidence="1" type="ORF">GCM10010319_20370</name>
</gene>
<protein>
    <submittedName>
        <fullName evidence="1">Uncharacterized protein</fullName>
    </submittedName>
</protein>
<evidence type="ECO:0000313" key="1">
    <source>
        <dbReference type="EMBL" id="GAA0344159.1"/>
    </source>
</evidence>
<proteinExistence type="predicted"/>
<dbReference type="RefSeq" id="WP_344117427.1">
    <property type="nucleotide sequence ID" value="NZ_BAAABW010000012.1"/>
</dbReference>
<name>A0ABP3GGY3_9ACTN</name>
<organism evidence="1 2">
    <name type="scientific">Streptomyces blastmyceticus</name>
    <dbReference type="NCBI Taxonomy" id="68180"/>
    <lineage>
        <taxon>Bacteria</taxon>
        <taxon>Bacillati</taxon>
        <taxon>Actinomycetota</taxon>
        <taxon>Actinomycetes</taxon>
        <taxon>Kitasatosporales</taxon>
        <taxon>Streptomycetaceae</taxon>
        <taxon>Streptomyces</taxon>
    </lineage>
</organism>
<accession>A0ABP3GGY3</accession>
<evidence type="ECO:0000313" key="2">
    <source>
        <dbReference type="Proteomes" id="UP001500063"/>
    </source>
</evidence>
<dbReference type="EMBL" id="BAAABW010000012">
    <property type="protein sequence ID" value="GAA0344159.1"/>
    <property type="molecule type" value="Genomic_DNA"/>
</dbReference>
<dbReference type="Proteomes" id="UP001500063">
    <property type="component" value="Unassembled WGS sequence"/>
</dbReference>
<keyword evidence="2" id="KW-1185">Reference proteome</keyword>
<comment type="caution">
    <text evidence="1">The sequence shown here is derived from an EMBL/GenBank/DDBJ whole genome shotgun (WGS) entry which is preliminary data.</text>
</comment>